<gene>
    <name evidence="1" type="ORF">ACFQ4B_28720</name>
</gene>
<keyword evidence="2" id="KW-1185">Reference proteome</keyword>
<evidence type="ECO:0008006" key="3">
    <source>
        <dbReference type="Google" id="ProtNLM"/>
    </source>
</evidence>
<dbReference type="Proteomes" id="UP001597180">
    <property type="component" value="Unassembled WGS sequence"/>
</dbReference>
<sequence length="151" mass="16888">MKKWALFICIMMLAACSGPDKGGKAPEPSSVKIELTNPHQLDQWKLALIPTRSPEMSWEYAIDVQYTGDTPTNNVVIVYRVDTKEKMSGSTIRPDAKMVVSKFDPNERIKIQDLSLPLNTPIQVGVTWLNVNTIMNGYGTFTITEIKDGQN</sequence>
<dbReference type="PROSITE" id="PS51257">
    <property type="entry name" value="PROKAR_LIPOPROTEIN"/>
    <property type="match status" value="1"/>
</dbReference>
<proteinExistence type="predicted"/>
<organism evidence="1 2">
    <name type="scientific">Paenibacillus vulneris</name>
    <dbReference type="NCBI Taxonomy" id="1133364"/>
    <lineage>
        <taxon>Bacteria</taxon>
        <taxon>Bacillati</taxon>
        <taxon>Bacillota</taxon>
        <taxon>Bacilli</taxon>
        <taxon>Bacillales</taxon>
        <taxon>Paenibacillaceae</taxon>
        <taxon>Paenibacillus</taxon>
    </lineage>
</organism>
<comment type="caution">
    <text evidence="1">The sequence shown here is derived from an EMBL/GenBank/DDBJ whole genome shotgun (WGS) entry which is preliminary data.</text>
</comment>
<protein>
    <recommendedName>
        <fullName evidence="3">Lipoprotein</fullName>
    </recommendedName>
</protein>
<evidence type="ECO:0000313" key="1">
    <source>
        <dbReference type="EMBL" id="MFD1224097.1"/>
    </source>
</evidence>
<dbReference type="RefSeq" id="WP_345592906.1">
    <property type="nucleotide sequence ID" value="NZ_BAABJG010000036.1"/>
</dbReference>
<dbReference type="EMBL" id="JBHTLU010000042">
    <property type="protein sequence ID" value="MFD1224097.1"/>
    <property type="molecule type" value="Genomic_DNA"/>
</dbReference>
<name>A0ABW3UT49_9BACL</name>
<accession>A0ABW3UT49</accession>
<evidence type="ECO:0000313" key="2">
    <source>
        <dbReference type="Proteomes" id="UP001597180"/>
    </source>
</evidence>
<reference evidence="2" key="1">
    <citation type="journal article" date="2019" name="Int. J. Syst. Evol. Microbiol.">
        <title>The Global Catalogue of Microorganisms (GCM) 10K type strain sequencing project: providing services to taxonomists for standard genome sequencing and annotation.</title>
        <authorList>
            <consortium name="The Broad Institute Genomics Platform"/>
            <consortium name="The Broad Institute Genome Sequencing Center for Infectious Disease"/>
            <person name="Wu L."/>
            <person name="Ma J."/>
        </authorList>
    </citation>
    <scope>NUCLEOTIDE SEQUENCE [LARGE SCALE GENOMIC DNA]</scope>
    <source>
        <strain evidence="2">CCUG 53270</strain>
    </source>
</reference>